<gene>
    <name evidence="2" type="primary">kfoC</name>
    <name evidence="2" type="ORF">Pla110_05350</name>
</gene>
<dbReference type="RefSeq" id="WP_197440459.1">
    <property type="nucleotide sequence ID" value="NZ_CP036281.1"/>
</dbReference>
<evidence type="ECO:0000313" key="3">
    <source>
        <dbReference type="Proteomes" id="UP000317178"/>
    </source>
</evidence>
<dbReference type="InterPro" id="IPR050834">
    <property type="entry name" value="Glycosyltransf_2"/>
</dbReference>
<reference evidence="2 3" key="1">
    <citation type="submission" date="2019-02" db="EMBL/GenBank/DDBJ databases">
        <title>Deep-cultivation of Planctomycetes and their phenomic and genomic characterization uncovers novel biology.</title>
        <authorList>
            <person name="Wiegand S."/>
            <person name="Jogler M."/>
            <person name="Boedeker C."/>
            <person name="Pinto D."/>
            <person name="Vollmers J."/>
            <person name="Rivas-Marin E."/>
            <person name="Kohn T."/>
            <person name="Peeters S.H."/>
            <person name="Heuer A."/>
            <person name="Rast P."/>
            <person name="Oberbeckmann S."/>
            <person name="Bunk B."/>
            <person name="Jeske O."/>
            <person name="Meyerdierks A."/>
            <person name="Storesund J.E."/>
            <person name="Kallscheuer N."/>
            <person name="Luecker S."/>
            <person name="Lage O.M."/>
            <person name="Pohl T."/>
            <person name="Merkel B.J."/>
            <person name="Hornburger P."/>
            <person name="Mueller R.-W."/>
            <person name="Bruemmer F."/>
            <person name="Labrenz M."/>
            <person name="Spormann A.M."/>
            <person name="Op den Camp H."/>
            <person name="Overmann J."/>
            <person name="Amann R."/>
            <person name="Jetten M.S.M."/>
            <person name="Mascher T."/>
            <person name="Medema M.H."/>
            <person name="Devos D.P."/>
            <person name="Kaster A.-K."/>
            <person name="Ovreas L."/>
            <person name="Rohde M."/>
            <person name="Galperin M.Y."/>
            <person name="Jogler C."/>
        </authorList>
    </citation>
    <scope>NUCLEOTIDE SEQUENCE [LARGE SCALE GENOMIC DNA]</scope>
    <source>
        <strain evidence="2 3">Pla110</strain>
    </source>
</reference>
<dbReference type="PANTHER" id="PTHR43685:SF2">
    <property type="entry name" value="GLYCOSYLTRANSFERASE 2-LIKE DOMAIN-CONTAINING PROTEIN"/>
    <property type="match status" value="1"/>
</dbReference>
<accession>A0A518CHZ1</accession>
<dbReference type="Pfam" id="PF00535">
    <property type="entry name" value="Glycos_transf_2"/>
    <property type="match status" value="1"/>
</dbReference>
<sequence length="262" mass="29783">MCSVSFVIPSLNQEQYLRRCLDSCFAQQLDDFEIIVRDGESTDGSVAVLQEYGDSISWVSKKDGGQAAAINSGIAAAQGDIVAWINSDDYYATDNVLSQVVELFQTDPELDIVYGDGEFVDADGNRTVAFPSQPLNSMKTILLHPVSFVLQPAVFFRRELFLQVSGLKEDLHWALDYDLWLRLFPAAQKVYYLPRLLACGTVHADAKSVYGMLPQFRETWNLKWQYAPEYDLNWWDRSRLYWGHGKNHLYYLAVKAGLKNVT</sequence>
<name>A0A518CHZ1_9PLAN</name>
<feature type="domain" description="Glycosyltransferase 2-like" evidence="1">
    <location>
        <begin position="5"/>
        <end position="160"/>
    </location>
</feature>
<dbReference type="InterPro" id="IPR029044">
    <property type="entry name" value="Nucleotide-diphossugar_trans"/>
</dbReference>
<evidence type="ECO:0000259" key="1">
    <source>
        <dbReference type="Pfam" id="PF00535"/>
    </source>
</evidence>
<dbReference type="Gene3D" id="3.90.550.10">
    <property type="entry name" value="Spore Coat Polysaccharide Biosynthesis Protein SpsA, Chain A"/>
    <property type="match status" value="1"/>
</dbReference>
<dbReference type="CDD" id="cd06433">
    <property type="entry name" value="GT_2_WfgS_like"/>
    <property type="match status" value="1"/>
</dbReference>
<dbReference type="Proteomes" id="UP000317178">
    <property type="component" value="Chromosome"/>
</dbReference>
<dbReference type="InterPro" id="IPR001173">
    <property type="entry name" value="Glyco_trans_2-like"/>
</dbReference>
<proteinExistence type="predicted"/>
<keyword evidence="3" id="KW-1185">Reference proteome</keyword>
<organism evidence="2 3">
    <name type="scientific">Polystyrenella longa</name>
    <dbReference type="NCBI Taxonomy" id="2528007"/>
    <lineage>
        <taxon>Bacteria</taxon>
        <taxon>Pseudomonadati</taxon>
        <taxon>Planctomycetota</taxon>
        <taxon>Planctomycetia</taxon>
        <taxon>Planctomycetales</taxon>
        <taxon>Planctomycetaceae</taxon>
        <taxon>Polystyrenella</taxon>
    </lineage>
</organism>
<dbReference type="KEGG" id="plon:Pla110_05350"/>
<dbReference type="EMBL" id="CP036281">
    <property type="protein sequence ID" value="QDU78831.1"/>
    <property type="molecule type" value="Genomic_DNA"/>
</dbReference>
<dbReference type="SUPFAM" id="SSF53448">
    <property type="entry name" value="Nucleotide-diphospho-sugar transferases"/>
    <property type="match status" value="1"/>
</dbReference>
<evidence type="ECO:0000313" key="2">
    <source>
        <dbReference type="EMBL" id="QDU78831.1"/>
    </source>
</evidence>
<protein>
    <submittedName>
        <fullName evidence="2">Chondroitin synthase</fullName>
    </submittedName>
</protein>
<dbReference type="PANTHER" id="PTHR43685">
    <property type="entry name" value="GLYCOSYLTRANSFERASE"/>
    <property type="match status" value="1"/>
</dbReference>
<dbReference type="AlphaFoldDB" id="A0A518CHZ1"/>